<feature type="transmembrane region" description="Helical" evidence="1">
    <location>
        <begin position="53"/>
        <end position="77"/>
    </location>
</feature>
<feature type="transmembrane region" description="Helical" evidence="1">
    <location>
        <begin position="6"/>
        <end position="28"/>
    </location>
</feature>
<keyword evidence="1" id="KW-1133">Transmembrane helix</keyword>
<sequence length="134" mass="15522">MTIVLWFFGIVYVLLALMIFLASICNALDTLHCMNSNRWEPYYRALSMKHKRFVIDFLSSATPFNLKTFCVITFLIMPRFLGWRLIPLAILSAIGPLPILFLALIEWLGLLPKFQDWADQAYNTLFNQIIGHHA</sequence>
<name>A0A1F6DIJ3_9BACT</name>
<reference evidence="2 3" key="1">
    <citation type="journal article" date="2016" name="Nat. Commun.">
        <title>Thousands of microbial genomes shed light on interconnected biogeochemical processes in an aquifer system.</title>
        <authorList>
            <person name="Anantharaman K."/>
            <person name="Brown C.T."/>
            <person name="Hug L.A."/>
            <person name="Sharon I."/>
            <person name="Castelle C.J."/>
            <person name="Probst A.J."/>
            <person name="Thomas B.C."/>
            <person name="Singh A."/>
            <person name="Wilkins M.J."/>
            <person name="Karaoz U."/>
            <person name="Brodie E.L."/>
            <person name="Williams K.H."/>
            <person name="Hubbard S.S."/>
            <person name="Banfield J.F."/>
        </authorList>
    </citation>
    <scope>NUCLEOTIDE SEQUENCE [LARGE SCALE GENOMIC DNA]</scope>
</reference>
<keyword evidence="1" id="KW-0812">Transmembrane</keyword>
<evidence type="ECO:0000313" key="2">
    <source>
        <dbReference type="EMBL" id="OGG61233.1"/>
    </source>
</evidence>
<dbReference type="Proteomes" id="UP000176511">
    <property type="component" value="Unassembled WGS sequence"/>
</dbReference>
<dbReference type="AlphaFoldDB" id="A0A1F6DIJ3"/>
<protein>
    <submittedName>
        <fullName evidence="2">Uncharacterized protein</fullName>
    </submittedName>
</protein>
<evidence type="ECO:0000313" key="3">
    <source>
        <dbReference type="Proteomes" id="UP000176511"/>
    </source>
</evidence>
<dbReference type="EMBL" id="MFLE01000024">
    <property type="protein sequence ID" value="OGG61233.1"/>
    <property type="molecule type" value="Genomic_DNA"/>
</dbReference>
<keyword evidence="1" id="KW-0472">Membrane</keyword>
<feature type="transmembrane region" description="Helical" evidence="1">
    <location>
        <begin position="83"/>
        <end position="105"/>
    </location>
</feature>
<organism evidence="2 3">
    <name type="scientific">Candidatus Kaiserbacteria bacterium RIFCSPHIGHO2_02_FULL_49_34</name>
    <dbReference type="NCBI Taxonomy" id="1798491"/>
    <lineage>
        <taxon>Bacteria</taxon>
        <taxon>Candidatus Kaiseribacteriota</taxon>
    </lineage>
</organism>
<proteinExistence type="predicted"/>
<gene>
    <name evidence="2" type="ORF">A3C87_01635</name>
</gene>
<accession>A0A1F6DIJ3</accession>
<evidence type="ECO:0000256" key="1">
    <source>
        <dbReference type="SAM" id="Phobius"/>
    </source>
</evidence>
<comment type="caution">
    <text evidence="2">The sequence shown here is derived from an EMBL/GenBank/DDBJ whole genome shotgun (WGS) entry which is preliminary data.</text>
</comment>